<evidence type="ECO:0000313" key="2">
    <source>
        <dbReference type="EMBL" id="TWJ00834.1"/>
    </source>
</evidence>
<evidence type="ECO:0000256" key="1">
    <source>
        <dbReference type="SAM" id="SignalP"/>
    </source>
</evidence>
<accession>A0A562U531</accession>
<name>A0A562U531_9SPHI</name>
<comment type="caution">
    <text evidence="2">The sequence shown here is derived from an EMBL/GenBank/DDBJ whole genome shotgun (WGS) entry which is preliminary data.</text>
</comment>
<feature type="signal peptide" evidence="1">
    <location>
        <begin position="1"/>
        <end position="21"/>
    </location>
</feature>
<dbReference type="Proteomes" id="UP000317010">
    <property type="component" value="Unassembled WGS sequence"/>
</dbReference>
<dbReference type="AlphaFoldDB" id="A0A562U531"/>
<protein>
    <submittedName>
        <fullName evidence="2">Uncharacterized protein</fullName>
    </submittedName>
</protein>
<keyword evidence="3" id="KW-1185">Reference proteome</keyword>
<reference evidence="2 3" key="1">
    <citation type="submission" date="2019-07" db="EMBL/GenBank/DDBJ databases">
        <title>Genomic Encyclopedia of Archaeal and Bacterial Type Strains, Phase II (KMG-II): from individual species to whole genera.</title>
        <authorList>
            <person name="Goeker M."/>
        </authorList>
    </citation>
    <scope>NUCLEOTIDE SEQUENCE [LARGE SCALE GENOMIC DNA]</scope>
    <source>
        <strain evidence="2 3">ATCC BAA-1854</strain>
    </source>
</reference>
<dbReference type="RefSeq" id="WP_144912258.1">
    <property type="nucleotide sequence ID" value="NZ_VLLI01000005.1"/>
</dbReference>
<keyword evidence="1" id="KW-0732">Signal</keyword>
<dbReference type="OrthoDB" id="796701at2"/>
<feature type="chain" id="PRO_5021899232" evidence="1">
    <location>
        <begin position="22"/>
        <end position="130"/>
    </location>
</feature>
<sequence length="130" mass="15235">MTKITLTFLLFAVLFSQGDYAQKHQLSVAQKEDKICDLIASLPEVIKADNYMIKTTKGKRHLQTYIEDRPRKDGKYYQLTVSEDNGMNMVPHFKFMVDSKTYAIYYWDVINDKLIPLAKWRKQLAAKNHN</sequence>
<gene>
    <name evidence="2" type="ORF">JN11_02094</name>
</gene>
<proteinExistence type="predicted"/>
<organism evidence="2 3">
    <name type="scientific">Mucilaginibacter frigoritolerans</name>
    <dbReference type="NCBI Taxonomy" id="652788"/>
    <lineage>
        <taxon>Bacteria</taxon>
        <taxon>Pseudomonadati</taxon>
        <taxon>Bacteroidota</taxon>
        <taxon>Sphingobacteriia</taxon>
        <taxon>Sphingobacteriales</taxon>
        <taxon>Sphingobacteriaceae</taxon>
        <taxon>Mucilaginibacter</taxon>
    </lineage>
</organism>
<dbReference type="EMBL" id="VLLI01000005">
    <property type="protein sequence ID" value="TWJ00834.1"/>
    <property type="molecule type" value="Genomic_DNA"/>
</dbReference>
<evidence type="ECO:0000313" key="3">
    <source>
        <dbReference type="Proteomes" id="UP000317010"/>
    </source>
</evidence>